<dbReference type="EMBL" id="BAABUJ010000025">
    <property type="protein sequence ID" value="GAA5802877.1"/>
    <property type="molecule type" value="Genomic_DNA"/>
</dbReference>
<sequence>MILLNTNCWKLQFLPSLGENDMVSASCYYTCAYYSRHTLKKLDVSLGMLSSQDIKSLIQFTPKIQELTVRFSANRVFQPTKKEYVTYSRIKKLWLYNFTPKHNLELSTLVKNFPALENLFIFGERDKAWLGNIDDPLTIDNFFYCINSIHKYEIMTPGGTQAIELSKPWLQSIKNSKQDVHLLHTYKEINNPNHIKFESNVVATFYGGSIQSAPLLKWVIMVGQSDQEKIDRLSFLDDQIISCLRVEGVTDLQPSLKLLIAKEQTRLKQIVFFDCVLDGYTPRINAAPVSQHIKCIIFRDCKIDFLTLKSFLKEFESLDYIEFDNCTFSGNTEMKSIDISDTNIKIMKMINFRKMLDGHTYTDTVQNIITISVYFATQNLTRYFSVVENNVLETTRLTYQMFSERFNSNEAVVLNIKVKSMRELSLMLTKTSKVFVLSFD</sequence>
<reference evidence="1 2" key="1">
    <citation type="submission" date="2024-04" db="EMBL/GenBank/DDBJ databases">
        <title>genome sequences of Mucor flavus KT1a and Helicostylum pulchrum KT1b strains isolation_sourced from the surface of a dry-aged beef.</title>
        <authorList>
            <person name="Toyotome T."/>
            <person name="Hosono M."/>
            <person name="Torimaru M."/>
            <person name="Fukuda K."/>
            <person name="Mikami N."/>
        </authorList>
    </citation>
    <scope>NUCLEOTIDE SEQUENCE [LARGE SCALE GENOMIC DNA]</scope>
    <source>
        <strain evidence="1 2">KT1b</strain>
    </source>
</reference>
<organism evidence="1 2">
    <name type="scientific">Helicostylum pulchrum</name>
    <dbReference type="NCBI Taxonomy" id="562976"/>
    <lineage>
        <taxon>Eukaryota</taxon>
        <taxon>Fungi</taxon>
        <taxon>Fungi incertae sedis</taxon>
        <taxon>Mucoromycota</taxon>
        <taxon>Mucoromycotina</taxon>
        <taxon>Mucoromycetes</taxon>
        <taxon>Mucorales</taxon>
        <taxon>Mucorineae</taxon>
        <taxon>Mucoraceae</taxon>
        <taxon>Helicostylum</taxon>
    </lineage>
</organism>
<accession>A0ABP9Y7C7</accession>
<proteinExistence type="predicted"/>
<keyword evidence="2" id="KW-1185">Reference proteome</keyword>
<evidence type="ECO:0000313" key="1">
    <source>
        <dbReference type="EMBL" id="GAA5802877.1"/>
    </source>
</evidence>
<name>A0ABP9Y7C7_9FUNG</name>
<gene>
    <name evidence="1" type="ORF">HPULCUR_008352</name>
</gene>
<comment type="caution">
    <text evidence="1">The sequence shown here is derived from an EMBL/GenBank/DDBJ whole genome shotgun (WGS) entry which is preliminary data.</text>
</comment>
<evidence type="ECO:0008006" key="3">
    <source>
        <dbReference type="Google" id="ProtNLM"/>
    </source>
</evidence>
<dbReference type="Proteomes" id="UP001476247">
    <property type="component" value="Unassembled WGS sequence"/>
</dbReference>
<evidence type="ECO:0000313" key="2">
    <source>
        <dbReference type="Proteomes" id="UP001476247"/>
    </source>
</evidence>
<protein>
    <recommendedName>
        <fullName evidence="3">F-box domain-containing protein</fullName>
    </recommendedName>
</protein>